<reference evidence="1 2" key="1">
    <citation type="submission" date="2008-04" db="EMBL/GenBank/DDBJ databases">
        <title>Complete sequence of chromosome of Natranaerobius thermophilus JW/NM-WN-LF.</title>
        <authorList>
            <consortium name="US DOE Joint Genome Institute"/>
            <person name="Copeland A."/>
            <person name="Lucas S."/>
            <person name="Lapidus A."/>
            <person name="Glavina del Rio T."/>
            <person name="Dalin E."/>
            <person name="Tice H."/>
            <person name="Bruce D."/>
            <person name="Goodwin L."/>
            <person name="Pitluck S."/>
            <person name="Chertkov O."/>
            <person name="Brettin T."/>
            <person name="Detter J.C."/>
            <person name="Han C."/>
            <person name="Kuske C.R."/>
            <person name="Schmutz J."/>
            <person name="Larimer F."/>
            <person name="Land M."/>
            <person name="Hauser L."/>
            <person name="Kyrpides N."/>
            <person name="Lykidis A."/>
            <person name="Mesbah N.M."/>
            <person name="Wiegel J."/>
        </authorList>
    </citation>
    <scope>NUCLEOTIDE SEQUENCE [LARGE SCALE GENOMIC DNA]</scope>
    <source>
        <strain evidence="2">ATCC BAA-1301 / DSM 18059 / JW/NM-WN-LF</strain>
    </source>
</reference>
<dbReference type="eggNOG" id="COG3688">
    <property type="taxonomic scope" value="Bacteria"/>
</dbReference>
<dbReference type="RefSeq" id="WP_012446665.1">
    <property type="nucleotide sequence ID" value="NC_010718.1"/>
</dbReference>
<dbReference type="HOGENOM" id="CLU_101326_1_0_9"/>
<dbReference type="PANTHER" id="PTHR34547">
    <property type="entry name" value="YACP-LIKE NYN DOMAIN PROTEIN"/>
    <property type="match status" value="1"/>
</dbReference>
<dbReference type="InParanoid" id="B2A4C0"/>
<proteinExistence type="predicted"/>
<dbReference type="PANTHER" id="PTHR34547:SF1">
    <property type="entry name" value="YACP-LIKE NYN DOMAIN PROTEIN"/>
    <property type="match status" value="1"/>
</dbReference>
<dbReference type="KEGG" id="nth:Nther_0175"/>
<dbReference type="InterPro" id="IPR010298">
    <property type="entry name" value="YacP-like"/>
</dbReference>
<protein>
    <recommendedName>
        <fullName evidence="3">NYN domain-containing protein</fullName>
    </recommendedName>
</protein>
<dbReference type="OrthoDB" id="9792160at2"/>
<dbReference type="Proteomes" id="UP000001683">
    <property type="component" value="Chromosome"/>
</dbReference>
<evidence type="ECO:0008006" key="3">
    <source>
        <dbReference type="Google" id="ProtNLM"/>
    </source>
</evidence>
<evidence type="ECO:0000313" key="1">
    <source>
        <dbReference type="EMBL" id="ACB83774.1"/>
    </source>
</evidence>
<reference evidence="1 2" key="2">
    <citation type="journal article" date="2011" name="J. Bacteriol.">
        <title>Complete genome sequence of the anaerobic, halophilic alkalithermophile Natranaerobius thermophilus JW/NM-WN-LF.</title>
        <authorList>
            <person name="Zhao B."/>
            <person name="Mesbah N.M."/>
            <person name="Dalin E."/>
            <person name="Goodwin L."/>
            <person name="Nolan M."/>
            <person name="Pitluck S."/>
            <person name="Chertkov O."/>
            <person name="Brettin T.S."/>
            <person name="Han J."/>
            <person name="Larimer F.W."/>
            <person name="Land M.L."/>
            <person name="Hauser L."/>
            <person name="Kyrpides N."/>
            <person name="Wiegel J."/>
        </authorList>
    </citation>
    <scope>NUCLEOTIDE SEQUENCE [LARGE SCALE GENOMIC DNA]</scope>
    <source>
        <strain evidence="2">ATCC BAA-1301 / DSM 18059 / JW/NM-WN-LF</strain>
    </source>
</reference>
<evidence type="ECO:0000313" key="2">
    <source>
        <dbReference type="Proteomes" id="UP000001683"/>
    </source>
</evidence>
<organism evidence="1 2">
    <name type="scientific">Natranaerobius thermophilus (strain ATCC BAA-1301 / DSM 18059 / JW/NM-WN-LF)</name>
    <dbReference type="NCBI Taxonomy" id="457570"/>
    <lineage>
        <taxon>Bacteria</taxon>
        <taxon>Bacillati</taxon>
        <taxon>Bacillota</taxon>
        <taxon>Clostridia</taxon>
        <taxon>Natranaerobiales</taxon>
        <taxon>Natranaerobiaceae</taxon>
        <taxon>Natranaerobius</taxon>
    </lineage>
</organism>
<dbReference type="AlphaFoldDB" id="B2A4C0"/>
<sequence length="170" mass="19689">MTDYLIVDGYNIINAWDHLKKSAEENLEISRIELIDELSEYKGILWGKIVVVFDAHSAKQKNRHTEQINGILVIYTKEGETADSLIEALVYDLVDKGNVDVATSDWQEQRVIMGKGAVRLSARDLKKLIRETKEKIRKNFIEKEEGKRNTLDNLLDQQVKEKLNILRHKK</sequence>
<gene>
    <name evidence="1" type="ordered locus">Nther_0175</name>
</gene>
<dbReference type="Pfam" id="PF05991">
    <property type="entry name" value="NYN_YacP"/>
    <property type="match status" value="1"/>
</dbReference>
<dbReference type="EMBL" id="CP001034">
    <property type="protein sequence ID" value="ACB83774.1"/>
    <property type="molecule type" value="Genomic_DNA"/>
</dbReference>
<dbReference type="STRING" id="457570.Nther_0175"/>
<keyword evidence="2" id="KW-1185">Reference proteome</keyword>
<accession>B2A4C0</accession>
<dbReference type="CDD" id="cd10912">
    <property type="entry name" value="PIN_YacP-like"/>
    <property type="match status" value="1"/>
</dbReference>
<dbReference type="FunCoup" id="B2A4C0">
    <property type="interactions" value="21"/>
</dbReference>
<name>B2A4C0_NATTJ</name>